<reference evidence="1 2" key="1">
    <citation type="submission" date="2024-04" db="EMBL/GenBank/DDBJ databases">
        <authorList>
            <person name="Fracassetti M."/>
        </authorList>
    </citation>
    <scope>NUCLEOTIDE SEQUENCE [LARGE SCALE GENOMIC DNA]</scope>
</reference>
<sequence length="115" mass="13390">MEKEKHGQEERQEPSNTLYNVLDTIMRIEESGTWRLRVPGATSVFFDNTSSPRYNWLLPGCLVEEQTMPDGKIHLTYYDHLGRVYASKCDLLRAWEQAGVQILDPKFDSLNKKEK</sequence>
<organism evidence="1 2">
    <name type="scientific">Linum trigynum</name>
    <dbReference type="NCBI Taxonomy" id="586398"/>
    <lineage>
        <taxon>Eukaryota</taxon>
        <taxon>Viridiplantae</taxon>
        <taxon>Streptophyta</taxon>
        <taxon>Embryophyta</taxon>
        <taxon>Tracheophyta</taxon>
        <taxon>Spermatophyta</taxon>
        <taxon>Magnoliopsida</taxon>
        <taxon>eudicotyledons</taxon>
        <taxon>Gunneridae</taxon>
        <taxon>Pentapetalae</taxon>
        <taxon>rosids</taxon>
        <taxon>fabids</taxon>
        <taxon>Malpighiales</taxon>
        <taxon>Linaceae</taxon>
        <taxon>Linum</taxon>
    </lineage>
</organism>
<evidence type="ECO:0000313" key="1">
    <source>
        <dbReference type="EMBL" id="CAL1374524.1"/>
    </source>
</evidence>
<dbReference type="Proteomes" id="UP001497516">
    <property type="component" value="Chromosome 3"/>
</dbReference>
<protein>
    <submittedName>
        <fullName evidence="1">Uncharacterized protein</fullName>
    </submittedName>
</protein>
<gene>
    <name evidence="1" type="ORF">LTRI10_LOCUS16385</name>
</gene>
<keyword evidence="2" id="KW-1185">Reference proteome</keyword>
<dbReference type="AlphaFoldDB" id="A0AAV2DNG9"/>
<accession>A0AAV2DNG9</accession>
<proteinExistence type="predicted"/>
<name>A0AAV2DNG9_9ROSI</name>
<evidence type="ECO:0000313" key="2">
    <source>
        <dbReference type="Proteomes" id="UP001497516"/>
    </source>
</evidence>
<dbReference type="EMBL" id="OZ034816">
    <property type="protein sequence ID" value="CAL1374524.1"/>
    <property type="molecule type" value="Genomic_DNA"/>
</dbReference>